<protein>
    <submittedName>
        <fullName evidence="5">Putidaredoxin reductase</fullName>
    </submittedName>
</protein>
<dbReference type="SUPFAM" id="SSF51905">
    <property type="entry name" value="FAD/NAD(P)-binding domain"/>
    <property type="match status" value="1"/>
</dbReference>
<keyword evidence="1" id="KW-0285">Flavoprotein</keyword>
<dbReference type="STRING" id="1423813.FC26_GL001952"/>
<keyword evidence="2" id="KW-0274">FAD</keyword>
<evidence type="ECO:0000313" key="6">
    <source>
        <dbReference type="Proteomes" id="UP000051733"/>
    </source>
</evidence>
<evidence type="ECO:0000256" key="1">
    <source>
        <dbReference type="ARBA" id="ARBA00022630"/>
    </source>
</evidence>
<evidence type="ECO:0000256" key="2">
    <source>
        <dbReference type="ARBA" id="ARBA00022827"/>
    </source>
</evidence>
<dbReference type="PANTHER" id="PTHR43557:SF4">
    <property type="entry name" value="APOPTOSIS-INDUCING FACTOR 1, MITOCHONDRIAL"/>
    <property type="match status" value="1"/>
</dbReference>
<dbReference type="Gene3D" id="3.30.390.30">
    <property type="match status" value="1"/>
</dbReference>
<sequence>MTQENNHFNYLLIGGGMAADKAATGIRKTDSKGTIAIISADNDAPYARPALSKKLWVDEEFKEKDTDLKTAEKNNVKIFLSKKVTVLDPTAHSVVTTNGEHFRYDKLLLATGSQAQRIPGPESDLVVALRSKADYRKIKALSGKQKHIIVVGSGYVGSEIAAGLIQNETKVSLIISGQKIYDERFPDYLSSQYQQKYLDEGINILVNKHAQKYEVDGQTVKLYFSDGQILEGDGLVLGIGANTDHSLGENAGLSSDKFGIIVDEHLHTSAPDIWAAGDIISYPDKILGRQSSAHVNHAVKSGLIAGRAMAGEEVVYDYTPSFYSWVFDISWDAIGHLSSKMQMYSEKLPGAAEKSIVYYFDDSGIIQGILSWNSKVNLNHLRNILKMKPTLSQLQQVLPLEKVE</sequence>
<dbReference type="InterPro" id="IPR016156">
    <property type="entry name" value="FAD/NAD-linked_Rdtase_dimer_sf"/>
</dbReference>
<dbReference type="PANTHER" id="PTHR43557">
    <property type="entry name" value="APOPTOSIS-INDUCING FACTOR 1"/>
    <property type="match status" value="1"/>
</dbReference>
<organism evidence="5 6">
    <name type="scientific">Paucilactobacillus vaccinostercus DSM 20634</name>
    <dbReference type="NCBI Taxonomy" id="1423813"/>
    <lineage>
        <taxon>Bacteria</taxon>
        <taxon>Bacillati</taxon>
        <taxon>Bacillota</taxon>
        <taxon>Bacilli</taxon>
        <taxon>Lactobacillales</taxon>
        <taxon>Lactobacillaceae</taxon>
        <taxon>Paucilactobacillus</taxon>
    </lineage>
</organism>
<dbReference type="Gene3D" id="3.50.50.60">
    <property type="entry name" value="FAD/NAD(P)-binding domain"/>
    <property type="match status" value="2"/>
</dbReference>
<dbReference type="Pfam" id="PF07992">
    <property type="entry name" value="Pyr_redox_2"/>
    <property type="match status" value="1"/>
</dbReference>
<evidence type="ECO:0000313" key="5">
    <source>
        <dbReference type="EMBL" id="KRM61205.1"/>
    </source>
</evidence>
<comment type="caution">
    <text evidence="5">The sequence shown here is derived from an EMBL/GenBank/DDBJ whole genome shotgun (WGS) entry which is preliminary data.</text>
</comment>
<dbReference type="SUPFAM" id="SSF55424">
    <property type="entry name" value="FAD/NAD-linked reductases, dimerisation (C-terminal) domain"/>
    <property type="match status" value="1"/>
</dbReference>
<dbReference type="GO" id="GO:0071949">
    <property type="term" value="F:FAD binding"/>
    <property type="evidence" value="ECO:0007669"/>
    <property type="project" value="TreeGrafter"/>
</dbReference>
<dbReference type="Proteomes" id="UP000051733">
    <property type="component" value="Unassembled WGS sequence"/>
</dbReference>
<dbReference type="AlphaFoldDB" id="A0A0R2A3Z0"/>
<dbReference type="GO" id="GO:0012501">
    <property type="term" value="P:programmed cell death"/>
    <property type="evidence" value="ECO:0007669"/>
    <property type="project" value="TreeGrafter"/>
</dbReference>
<dbReference type="GO" id="GO:0005737">
    <property type="term" value="C:cytoplasm"/>
    <property type="evidence" value="ECO:0007669"/>
    <property type="project" value="TreeGrafter"/>
</dbReference>
<dbReference type="InterPro" id="IPR023753">
    <property type="entry name" value="FAD/NAD-binding_dom"/>
</dbReference>
<keyword evidence="3" id="KW-0560">Oxidoreductase</keyword>
<gene>
    <name evidence="5" type="ORF">FC26_GL001952</name>
</gene>
<reference evidence="5 6" key="1">
    <citation type="journal article" date="2015" name="Genome Announc.">
        <title>Expanding the biotechnology potential of lactobacilli through comparative genomics of 213 strains and associated genera.</title>
        <authorList>
            <person name="Sun Z."/>
            <person name="Harris H.M."/>
            <person name="McCann A."/>
            <person name="Guo C."/>
            <person name="Argimon S."/>
            <person name="Zhang W."/>
            <person name="Yang X."/>
            <person name="Jeffery I.B."/>
            <person name="Cooney J.C."/>
            <person name="Kagawa T.F."/>
            <person name="Liu W."/>
            <person name="Song Y."/>
            <person name="Salvetti E."/>
            <person name="Wrobel A."/>
            <person name="Rasinkangas P."/>
            <person name="Parkhill J."/>
            <person name="Rea M.C."/>
            <person name="O'Sullivan O."/>
            <person name="Ritari J."/>
            <person name="Douillard F.P."/>
            <person name="Paul Ross R."/>
            <person name="Yang R."/>
            <person name="Briner A.E."/>
            <person name="Felis G.E."/>
            <person name="de Vos W.M."/>
            <person name="Barrangou R."/>
            <person name="Klaenhammer T.R."/>
            <person name="Caufield P.W."/>
            <person name="Cui Y."/>
            <person name="Zhang H."/>
            <person name="O'Toole P.W."/>
        </authorList>
    </citation>
    <scope>NUCLEOTIDE SEQUENCE [LARGE SCALE GENOMIC DNA]</scope>
    <source>
        <strain evidence="5 6">DSM 20634</strain>
    </source>
</reference>
<accession>A0A0R2A3Z0</accession>
<name>A0A0R2A3Z0_9LACO</name>
<dbReference type="EMBL" id="AYYY01000031">
    <property type="protein sequence ID" value="KRM61205.1"/>
    <property type="molecule type" value="Genomic_DNA"/>
</dbReference>
<proteinExistence type="predicted"/>
<dbReference type="GO" id="GO:0033108">
    <property type="term" value="P:mitochondrial respiratory chain complex assembly"/>
    <property type="evidence" value="ECO:0007669"/>
    <property type="project" value="TreeGrafter"/>
</dbReference>
<evidence type="ECO:0000256" key="3">
    <source>
        <dbReference type="ARBA" id="ARBA00023002"/>
    </source>
</evidence>
<dbReference type="PRINTS" id="PR00469">
    <property type="entry name" value="PNDRDTASEII"/>
</dbReference>
<dbReference type="InterPro" id="IPR050446">
    <property type="entry name" value="FAD-oxidoreductase/Apoptosis"/>
</dbReference>
<evidence type="ECO:0000259" key="4">
    <source>
        <dbReference type="Pfam" id="PF07992"/>
    </source>
</evidence>
<dbReference type="PATRIC" id="fig|1423813.3.peg.1981"/>
<dbReference type="PRINTS" id="PR00368">
    <property type="entry name" value="FADPNR"/>
</dbReference>
<dbReference type="RefSeq" id="WP_057779351.1">
    <property type="nucleotide sequence ID" value="NZ_AYYY01000031.1"/>
</dbReference>
<dbReference type="OrthoDB" id="9792592at2"/>
<feature type="domain" description="FAD/NAD(P)-binding" evidence="4">
    <location>
        <begin position="9"/>
        <end position="302"/>
    </location>
</feature>
<dbReference type="InterPro" id="IPR036188">
    <property type="entry name" value="FAD/NAD-bd_sf"/>
</dbReference>
<dbReference type="GO" id="GO:0016174">
    <property type="term" value="F:NAD(P)H oxidase H2O2-forming activity"/>
    <property type="evidence" value="ECO:0007669"/>
    <property type="project" value="TreeGrafter"/>
</dbReference>
<keyword evidence="6" id="KW-1185">Reference proteome</keyword>